<dbReference type="AlphaFoldDB" id="A0AAV9DHK1"/>
<name>A0AAV9DHK1_ACOCL</name>
<comment type="caution">
    <text evidence="1">The sequence shown here is derived from an EMBL/GenBank/DDBJ whole genome shotgun (WGS) entry which is preliminary data.</text>
</comment>
<accession>A0AAV9DHK1</accession>
<reference evidence="1" key="2">
    <citation type="submission" date="2023-06" db="EMBL/GenBank/DDBJ databases">
        <authorList>
            <person name="Ma L."/>
            <person name="Liu K.-W."/>
            <person name="Li Z."/>
            <person name="Hsiao Y.-Y."/>
            <person name="Qi Y."/>
            <person name="Fu T."/>
            <person name="Tang G."/>
            <person name="Zhang D."/>
            <person name="Sun W.-H."/>
            <person name="Liu D.-K."/>
            <person name="Li Y."/>
            <person name="Chen G.-Z."/>
            <person name="Liu X.-D."/>
            <person name="Liao X.-Y."/>
            <person name="Jiang Y.-T."/>
            <person name="Yu X."/>
            <person name="Hao Y."/>
            <person name="Huang J."/>
            <person name="Zhao X.-W."/>
            <person name="Ke S."/>
            <person name="Chen Y.-Y."/>
            <person name="Wu W.-L."/>
            <person name="Hsu J.-L."/>
            <person name="Lin Y.-F."/>
            <person name="Huang M.-D."/>
            <person name="Li C.-Y."/>
            <person name="Huang L."/>
            <person name="Wang Z.-W."/>
            <person name="Zhao X."/>
            <person name="Zhong W.-Y."/>
            <person name="Peng D.-H."/>
            <person name="Ahmad S."/>
            <person name="Lan S."/>
            <person name="Zhang J.-S."/>
            <person name="Tsai W.-C."/>
            <person name="Van De Peer Y."/>
            <person name="Liu Z.-J."/>
        </authorList>
    </citation>
    <scope>NUCLEOTIDE SEQUENCE</scope>
    <source>
        <strain evidence="1">CP</strain>
        <tissue evidence="1">Leaves</tissue>
    </source>
</reference>
<proteinExistence type="predicted"/>
<protein>
    <submittedName>
        <fullName evidence="1">Uncharacterized protein</fullName>
    </submittedName>
</protein>
<sequence length="118" mass="13314">MEMVYKVRVEDRKTLNPQKFTFSVNGRPSITVAQISEMGGSYNAFLQTALPKELRYYDPAEETTKSSSDAFNTTFPRGFALEILHVYAGPPESYTSSGTGVTWRVPSRVTRQVEILLR</sequence>
<dbReference type="PANTHER" id="PTHR31723">
    <property type="entry name" value="PATHOGENESIS-RELATED FAMILY PROTEIN"/>
    <property type="match status" value="1"/>
</dbReference>
<dbReference type="PANTHER" id="PTHR31723:SF5">
    <property type="entry name" value="OS01G0248500 PROTEIN"/>
    <property type="match status" value="1"/>
</dbReference>
<evidence type="ECO:0000313" key="1">
    <source>
        <dbReference type="EMBL" id="KAK1300376.1"/>
    </source>
</evidence>
<dbReference type="InterPro" id="IPR053218">
    <property type="entry name" value="Pathogen-related_defense"/>
</dbReference>
<dbReference type="Proteomes" id="UP001180020">
    <property type="component" value="Unassembled WGS sequence"/>
</dbReference>
<gene>
    <name evidence="1" type="ORF">QJS10_CPB13g00843</name>
</gene>
<reference evidence="1" key="1">
    <citation type="journal article" date="2023" name="Nat. Commun.">
        <title>Diploid and tetraploid genomes of Acorus and the evolution of monocots.</title>
        <authorList>
            <person name="Ma L."/>
            <person name="Liu K.W."/>
            <person name="Li Z."/>
            <person name="Hsiao Y.Y."/>
            <person name="Qi Y."/>
            <person name="Fu T."/>
            <person name="Tang G.D."/>
            <person name="Zhang D."/>
            <person name="Sun W.H."/>
            <person name="Liu D.K."/>
            <person name="Li Y."/>
            <person name="Chen G.Z."/>
            <person name="Liu X.D."/>
            <person name="Liao X.Y."/>
            <person name="Jiang Y.T."/>
            <person name="Yu X."/>
            <person name="Hao Y."/>
            <person name="Huang J."/>
            <person name="Zhao X.W."/>
            <person name="Ke S."/>
            <person name="Chen Y.Y."/>
            <person name="Wu W.L."/>
            <person name="Hsu J.L."/>
            <person name="Lin Y.F."/>
            <person name="Huang M.D."/>
            <person name="Li C.Y."/>
            <person name="Huang L."/>
            <person name="Wang Z.W."/>
            <person name="Zhao X."/>
            <person name="Zhong W.Y."/>
            <person name="Peng D.H."/>
            <person name="Ahmad S."/>
            <person name="Lan S."/>
            <person name="Zhang J.S."/>
            <person name="Tsai W.C."/>
            <person name="Van de Peer Y."/>
            <person name="Liu Z.J."/>
        </authorList>
    </citation>
    <scope>NUCLEOTIDE SEQUENCE</scope>
    <source>
        <strain evidence="1">CP</strain>
    </source>
</reference>
<organism evidence="1 2">
    <name type="scientific">Acorus calamus</name>
    <name type="common">Sweet flag</name>
    <dbReference type="NCBI Taxonomy" id="4465"/>
    <lineage>
        <taxon>Eukaryota</taxon>
        <taxon>Viridiplantae</taxon>
        <taxon>Streptophyta</taxon>
        <taxon>Embryophyta</taxon>
        <taxon>Tracheophyta</taxon>
        <taxon>Spermatophyta</taxon>
        <taxon>Magnoliopsida</taxon>
        <taxon>Liliopsida</taxon>
        <taxon>Acoraceae</taxon>
        <taxon>Acorus</taxon>
    </lineage>
</organism>
<evidence type="ECO:0000313" key="2">
    <source>
        <dbReference type="Proteomes" id="UP001180020"/>
    </source>
</evidence>
<keyword evidence="2" id="KW-1185">Reference proteome</keyword>
<dbReference type="EMBL" id="JAUJYO010000013">
    <property type="protein sequence ID" value="KAK1300376.1"/>
    <property type="molecule type" value="Genomic_DNA"/>
</dbReference>